<dbReference type="OrthoDB" id="5614837at2"/>
<organism evidence="2 3">
    <name type="scientific">Oceanospirillum multiglobuliferum</name>
    <dbReference type="NCBI Taxonomy" id="64969"/>
    <lineage>
        <taxon>Bacteria</taxon>
        <taxon>Pseudomonadati</taxon>
        <taxon>Pseudomonadota</taxon>
        <taxon>Gammaproteobacteria</taxon>
        <taxon>Oceanospirillales</taxon>
        <taxon>Oceanospirillaceae</taxon>
        <taxon>Oceanospirillum</taxon>
    </lineage>
</organism>
<proteinExistence type="predicted"/>
<dbReference type="RefSeq" id="WP_078746209.1">
    <property type="nucleotide sequence ID" value="NZ_FUXG01000022.1"/>
</dbReference>
<dbReference type="PRINTS" id="PR00111">
    <property type="entry name" value="ABHYDROLASE"/>
</dbReference>
<dbReference type="PANTHER" id="PTHR11614">
    <property type="entry name" value="PHOSPHOLIPASE-RELATED"/>
    <property type="match status" value="1"/>
</dbReference>
<comment type="caution">
    <text evidence="2">The sequence shown here is derived from an EMBL/GenBank/DDBJ whole genome shotgun (WGS) entry which is preliminary data.</text>
</comment>
<evidence type="ECO:0000313" key="3">
    <source>
        <dbReference type="Proteomes" id="UP000191418"/>
    </source>
</evidence>
<sequence>MLVDPFLSAALRQQLLNHQGLSKQLLQKQHSYLNFYGLSRLLALADYELSCLRSGQYEVVYQYWRPKQDFLKGSFYLCHGYYDHVGLYGHLMSTLLEAGYAVIAFDLPGHGLSSGARASIISFDDYTQALWQVVQQTEAKVPKPLHLIGQSTGGAVVIDWWLRSGFAEQVPIACSVLLAPLVKPLHWQRALLSYHLLSPFLTRLKRKFSCNSHNENFLQFLPSDPLQARYLMVNWVNALKLWIPEIEQADPISTPVLILQGEGDHTVDWRYNTALLKEKFPDATVEFFPEARHHLVNESVMIRTQWQRKLQLFLQRFAEST</sequence>
<evidence type="ECO:0000313" key="2">
    <source>
        <dbReference type="EMBL" id="OPX54537.1"/>
    </source>
</evidence>
<dbReference type="InterPro" id="IPR022742">
    <property type="entry name" value="Hydrolase_4"/>
</dbReference>
<dbReference type="InterPro" id="IPR029058">
    <property type="entry name" value="AB_hydrolase_fold"/>
</dbReference>
<keyword evidence="3" id="KW-1185">Reference proteome</keyword>
<reference evidence="2 3" key="1">
    <citation type="submission" date="2017-01" db="EMBL/GenBank/DDBJ databases">
        <title>Genome Sequencing of a Marine Spirillum, Oceanospirillum multiglobuliferum ATCC 33336, from Japan.</title>
        <authorList>
            <person name="Carney J.G."/>
            <person name="Trachtenberg A.M."/>
            <person name="Rheaume B.A."/>
            <person name="Linnane J.D."/>
            <person name="Pitts N.L."/>
            <person name="Mykles D.L."/>
            <person name="Maclea K.S."/>
        </authorList>
    </citation>
    <scope>NUCLEOTIDE SEQUENCE [LARGE SCALE GENOMIC DNA]</scope>
    <source>
        <strain evidence="2 3">ATCC 33336</strain>
    </source>
</reference>
<feature type="domain" description="Serine aminopeptidase S33" evidence="1">
    <location>
        <begin position="72"/>
        <end position="299"/>
    </location>
</feature>
<gene>
    <name evidence="2" type="ORF">BTE48_13690</name>
</gene>
<protein>
    <recommendedName>
        <fullName evidence="1">Serine aminopeptidase S33 domain-containing protein</fullName>
    </recommendedName>
</protein>
<dbReference type="Proteomes" id="UP000191418">
    <property type="component" value="Unassembled WGS sequence"/>
</dbReference>
<accession>A0A1T4S1B4</accession>
<dbReference type="EMBL" id="MTSM01000023">
    <property type="protein sequence ID" value="OPX54537.1"/>
    <property type="molecule type" value="Genomic_DNA"/>
</dbReference>
<dbReference type="AlphaFoldDB" id="A0A1T4S1B4"/>
<name>A0A1T4S1B4_9GAMM</name>
<dbReference type="InterPro" id="IPR051044">
    <property type="entry name" value="MAG_DAG_Lipase"/>
</dbReference>
<dbReference type="InterPro" id="IPR000073">
    <property type="entry name" value="AB_hydrolase_1"/>
</dbReference>
<dbReference type="Gene3D" id="3.40.50.1820">
    <property type="entry name" value="alpha/beta hydrolase"/>
    <property type="match status" value="1"/>
</dbReference>
<evidence type="ECO:0000259" key="1">
    <source>
        <dbReference type="Pfam" id="PF12146"/>
    </source>
</evidence>
<dbReference type="Pfam" id="PF12146">
    <property type="entry name" value="Hydrolase_4"/>
    <property type="match status" value="1"/>
</dbReference>
<dbReference type="SUPFAM" id="SSF53474">
    <property type="entry name" value="alpha/beta-Hydrolases"/>
    <property type="match status" value="1"/>
</dbReference>
<dbReference type="STRING" id="64969.SAMN02745127_02673"/>